<dbReference type="InterPro" id="IPR044751">
    <property type="entry name" value="Ion_transp-like_CBS"/>
</dbReference>
<dbReference type="Proteomes" id="UP001300502">
    <property type="component" value="Unassembled WGS sequence"/>
</dbReference>
<keyword evidence="11" id="KW-1185">Reference proteome</keyword>
<organism evidence="10 11">
    <name type="scientific">Galdieria yellowstonensis</name>
    <dbReference type="NCBI Taxonomy" id="3028027"/>
    <lineage>
        <taxon>Eukaryota</taxon>
        <taxon>Rhodophyta</taxon>
        <taxon>Bangiophyceae</taxon>
        <taxon>Galdieriales</taxon>
        <taxon>Galdieriaceae</taxon>
        <taxon>Galdieria</taxon>
    </lineage>
</organism>
<keyword evidence="3" id="KW-0677">Repeat</keyword>
<sequence>MNTEWWRIIIAILLIFLSGLFAGLTLGLMSLDLVDLHLALESENEEEAKCAKRIYPVRKKGNLLLCTLLIGNTAVNSGLSILWADIVGGLVGFAVSTLSVLILGEIIPQSICHRYGLKVGYYTVPIVRVFIFLFFPLSYPTSKLLDWFLGQEPLHRYSKRQLKSLVKMQGPNLESVTEGNLHGLSSEETELLGSALEFAQKKVEEIMTPLERVFMLDENSHLNFKTLTLIFQSGHSRIPVYSGTRDNIIGILFTKDLVLIDPDDDISLKTVLSFFHREIQFVFHETTLDVMLKEFKSGRGHLAVIYKVNNEGPTDPFYQNIGIVTLEDVIEEIIGSEIVDETDVYPNNATEEKVWRRRKIDTEVLKMFDPGAHLEDHLSHNEILVVASYLCHNISAFSSSILSYDILIRMLKDCQVVEFHKDVEKTQGEDSDRVAHLVFKRGVPAVEAVLIIYGKLKITAGSEGFVSQVGPWTMLGIRALTDEIYAPDFTAEILEYPLRILKIHRRLYRQALKRSSSSSSSSSETELISNTTV</sequence>
<feature type="transmembrane region" description="Helical" evidence="7">
    <location>
        <begin position="6"/>
        <end position="28"/>
    </location>
</feature>
<keyword evidence="5 6" id="KW-0472">Membrane</keyword>
<dbReference type="GO" id="GO:0010960">
    <property type="term" value="P:magnesium ion homeostasis"/>
    <property type="evidence" value="ECO:0007669"/>
    <property type="project" value="InterPro"/>
</dbReference>
<gene>
    <name evidence="10" type="ORF">GAYE_SCF45G5709</name>
</gene>
<name>A0AAV9IK18_9RHOD</name>
<accession>A0AAV9IK18</accession>
<dbReference type="EMBL" id="JANCYU010000056">
    <property type="protein sequence ID" value="KAK4527778.1"/>
    <property type="molecule type" value="Genomic_DNA"/>
</dbReference>
<evidence type="ECO:0000256" key="5">
    <source>
        <dbReference type="ARBA" id="ARBA00023136"/>
    </source>
</evidence>
<keyword evidence="2 6" id="KW-0812">Transmembrane</keyword>
<feature type="transmembrane region" description="Helical" evidence="7">
    <location>
        <begin position="90"/>
        <end position="107"/>
    </location>
</feature>
<feature type="domain" description="Cyclic nucleotide-binding" evidence="8">
    <location>
        <begin position="407"/>
        <end position="512"/>
    </location>
</feature>
<evidence type="ECO:0000256" key="6">
    <source>
        <dbReference type="PROSITE-ProRule" id="PRU01193"/>
    </source>
</evidence>
<feature type="transmembrane region" description="Helical" evidence="7">
    <location>
        <begin position="119"/>
        <end position="139"/>
    </location>
</feature>
<dbReference type="AlphaFoldDB" id="A0AAV9IK18"/>
<proteinExistence type="predicted"/>
<dbReference type="SUPFAM" id="SSF54631">
    <property type="entry name" value="CBS-domain pair"/>
    <property type="match status" value="1"/>
</dbReference>
<dbReference type="Pfam" id="PF01595">
    <property type="entry name" value="CNNM"/>
    <property type="match status" value="1"/>
</dbReference>
<reference evidence="10 11" key="1">
    <citation type="submission" date="2022-07" db="EMBL/GenBank/DDBJ databases">
        <title>Genome-wide signatures of adaptation to extreme environments.</title>
        <authorList>
            <person name="Cho C.H."/>
            <person name="Yoon H.S."/>
        </authorList>
    </citation>
    <scope>NUCLEOTIDE SEQUENCE [LARGE SCALE GENOMIC DNA]</scope>
    <source>
        <strain evidence="10 11">108.79 E11</strain>
    </source>
</reference>
<protein>
    <submittedName>
        <fullName evidence="10">Uncharacterized protein</fullName>
    </submittedName>
</protein>
<evidence type="ECO:0000256" key="7">
    <source>
        <dbReference type="SAM" id="Phobius"/>
    </source>
</evidence>
<dbReference type="CDD" id="cd04590">
    <property type="entry name" value="CBS_pair_CorC_HlyC_assoc"/>
    <property type="match status" value="1"/>
</dbReference>
<evidence type="ECO:0000313" key="11">
    <source>
        <dbReference type="Proteomes" id="UP001300502"/>
    </source>
</evidence>
<dbReference type="InterPro" id="IPR000595">
    <property type="entry name" value="cNMP-bd_dom"/>
</dbReference>
<evidence type="ECO:0000259" key="9">
    <source>
        <dbReference type="PROSITE" id="PS51846"/>
    </source>
</evidence>
<feature type="domain" description="CNNM transmembrane" evidence="9">
    <location>
        <begin position="1"/>
        <end position="180"/>
    </location>
</feature>
<dbReference type="InterPro" id="IPR046342">
    <property type="entry name" value="CBS_dom_sf"/>
</dbReference>
<dbReference type="GO" id="GO:0016020">
    <property type="term" value="C:membrane"/>
    <property type="evidence" value="ECO:0007669"/>
    <property type="project" value="UniProtKB-SubCell"/>
</dbReference>
<comment type="caution">
    <text evidence="10">The sequence shown here is derived from an EMBL/GenBank/DDBJ whole genome shotgun (WGS) entry which is preliminary data.</text>
</comment>
<dbReference type="Gene3D" id="3.10.580.10">
    <property type="entry name" value="CBS-domain"/>
    <property type="match status" value="1"/>
</dbReference>
<evidence type="ECO:0000259" key="8">
    <source>
        <dbReference type="PROSITE" id="PS50042"/>
    </source>
</evidence>
<dbReference type="PANTHER" id="PTHR12064">
    <property type="entry name" value="METAL TRANSPORTER CNNM"/>
    <property type="match status" value="1"/>
</dbReference>
<evidence type="ECO:0000256" key="4">
    <source>
        <dbReference type="ARBA" id="ARBA00022989"/>
    </source>
</evidence>
<dbReference type="PROSITE" id="PS50042">
    <property type="entry name" value="CNMP_BINDING_3"/>
    <property type="match status" value="1"/>
</dbReference>
<dbReference type="InterPro" id="IPR002550">
    <property type="entry name" value="CNNM"/>
</dbReference>
<dbReference type="Pfam" id="PF25562">
    <property type="entry name" value="CNBH_CNNM2_C"/>
    <property type="match status" value="1"/>
</dbReference>
<evidence type="ECO:0000256" key="2">
    <source>
        <dbReference type="ARBA" id="ARBA00022692"/>
    </source>
</evidence>
<dbReference type="PROSITE" id="PS51846">
    <property type="entry name" value="CNNM"/>
    <property type="match status" value="1"/>
</dbReference>
<comment type="subcellular location">
    <subcellularLocation>
        <location evidence="1">Membrane</location>
        <topology evidence="1">Multi-pass membrane protein</topology>
    </subcellularLocation>
</comment>
<evidence type="ECO:0000313" key="10">
    <source>
        <dbReference type="EMBL" id="KAK4527778.1"/>
    </source>
</evidence>
<dbReference type="InterPro" id="IPR045095">
    <property type="entry name" value="ACDP"/>
</dbReference>
<keyword evidence="4 6" id="KW-1133">Transmembrane helix</keyword>
<dbReference type="FunFam" id="3.10.580.10:FF:000006">
    <property type="entry name" value="DUF21 and CBS domain protein"/>
    <property type="match status" value="1"/>
</dbReference>
<evidence type="ECO:0000256" key="3">
    <source>
        <dbReference type="ARBA" id="ARBA00022737"/>
    </source>
</evidence>
<dbReference type="PANTHER" id="PTHR12064:SF94">
    <property type="entry name" value="UNEXTENDED PROTEIN"/>
    <property type="match status" value="1"/>
</dbReference>
<evidence type="ECO:0000256" key="1">
    <source>
        <dbReference type="ARBA" id="ARBA00004141"/>
    </source>
</evidence>